<keyword evidence="6" id="KW-1185">Reference proteome</keyword>
<dbReference type="AlphaFoldDB" id="A0A1E3L390"/>
<dbReference type="InterPro" id="IPR025883">
    <property type="entry name" value="Cadherin-like_domain"/>
</dbReference>
<dbReference type="EC" id="3.2.1.11" evidence="5"/>
<dbReference type="PROSITE" id="PS50268">
    <property type="entry name" value="CADHERIN_2"/>
    <property type="match status" value="1"/>
</dbReference>
<evidence type="ECO:0000259" key="3">
    <source>
        <dbReference type="PROSITE" id="PS50268"/>
    </source>
</evidence>
<comment type="caution">
    <text evidence="5">The sequence shown here is derived from an EMBL/GenBank/DDBJ whole genome shotgun (WGS) entry which is preliminary data.</text>
</comment>
<dbReference type="Pfam" id="PF00395">
    <property type="entry name" value="SLH"/>
    <property type="match status" value="3"/>
</dbReference>
<evidence type="ECO:0000313" key="5">
    <source>
        <dbReference type="EMBL" id="ODP28238.1"/>
    </source>
</evidence>
<keyword evidence="5" id="KW-0326">Glycosidase</keyword>
<feature type="compositionally biased region" description="Low complexity" evidence="1">
    <location>
        <begin position="619"/>
        <end position="636"/>
    </location>
</feature>
<dbReference type="STRING" id="1886670.PTI45_02228"/>
<dbReference type="GO" id="GO:0033904">
    <property type="term" value="F:dextranase activity"/>
    <property type="evidence" value="ECO:0007669"/>
    <property type="project" value="UniProtKB-EC"/>
</dbReference>
<evidence type="ECO:0000313" key="6">
    <source>
        <dbReference type="Proteomes" id="UP000094578"/>
    </source>
</evidence>
<feature type="domain" description="SLH" evidence="4">
    <location>
        <begin position="687"/>
        <end position="744"/>
    </location>
</feature>
<dbReference type="InterPro" id="IPR001119">
    <property type="entry name" value="SLH_dom"/>
</dbReference>
<proteinExistence type="predicted"/>
<dbReference type="GO" id="GO:0005509">
    <property type="term" value="F:calcium ion binding"/>
    <property type="evidence" value="ECO:0007669"/>
    <property type="project" value="InterPro"/>
</dbReference>
<feature type="domain" description="SLH" evidence="4">
    <location>
        <begin position="746"/>
        <end position="809"/>
    </location>
</feature>
<reference evidence="5 6" key="1">
    <citation type="submission" date="2016-08" db="EMBL/GenBank/DDBJ databases">
        <title>Genome sequencing of Paenibacillus sp. TI45-13ar, isolated from Korean traditional nuruk.</title>
        <authorList>
            <person name="Kim S.-J."/>
        </authorList>
    </citation>
    <scope>NUCLEOTIDE SEQUENCE [LARGE SCALE GENOMIC DNA]</scope>
    <source>
        <strain evidence="5 6">TI45-13ar</strain>
    </source>
</reference>
<dbReference type="EMBL" id="MDER01000039">
    <property type="protein sequence ID" value="ODP28238.1"/>
    <property type="molecule type" value="Genomic_DNA"/>
</dbReference>
<gene>
    <name evidence="5" type="primary">dexA</name>
    <name evidence="5" type="ORF">PTI45_02228</name>
</gene>
<feature type="region of interest" description="Disordered" evidence="1">
    <location>
        <begin position="617"/>
        <end position="642"/>
    </location>
</feature>
<dbReference type="RefSeq" id="WP_069327656.1">
    <property type="nucleotide sequence ID" value="NZ_MDER01000039.1"/>
</dbReference>
<dbReference type="InterPro" id="IPR002126">
    <property type="entry name" value="Cadherin-like_dom"/>
</dbReference>
<name>A0A1E3L390_9BACL</name>
<feature type="chain" id="PRO_5009131224" evidence="2">
    <location>
        <begin position="34"/>
        <end position="832"/>
    </location>
</feature>
<evidence type="ECO:0000256" key="1">
    <source>
        <dbReference type="SAM" id="MobiDB-lite"/>
    </source>
</evidence>
<feature type="domain" description="SLH" evidence="4">
    <location>
        <begin position="620"/>
        <end position="684"/>
    </location>
</feature>
<evidence type="ECO:0000256" key="2">
    <source>
        <dbReference type="SAM" id="SignalP"/>
    </source>
</evidence>
<dbReference type="Pfam" id="PF12733">
    <property type="entry name" value="Cadherin-like"/>
    <property type="match status" value="1"/>
</dbReference>
<evidence type="ECO:0000259" key="4">
    <source>
        <dbReference type="PROSITE" id="PS51272"/>
    </source>
</evidence>
<dbReference type="GO" id="GO:0007156">
    <property type="term" value="P:homophilic cell adhesion via plasma membrane adhesion molecules"/>
    <property type="evidence" value="ECO:0007669"/>
    <property type="project" value="InterPro"/>
</dbReference>
<organism evidence="5 6">
    <name type="scientific">Paenibacillus nuruki</name>
    <dbReference type="NCBI Taxonomy" id="1886670"/>
    <lineage>
        <taxon>Bacteria</taxon>
        <taxon>Bacillati</taxon>
        <taxon>Bacillota</taxon>
        <taxon>Bacilli</taxon>
        <taxon>Bacillales</taxon>
        <taxon>Paenibacillaceae</taxon>
        <taxon>Paenibacillus</taxon>
    </lineage>
</organism>
<dbReference type="InterPro" id="IPR051465">
    <property type="entry name" value="Cell_Envelope_Struct_Comp"/>
</dbReference>
<keyword evidence="2" id="KW-0732">Signal</keyword>
<feature type="domain" description="Cadherin" evidence="3">
    <location>
        <begin position="346"/>
        <end position="450"/>
    </location>
</feature>
<feature type="signal peptide" evidence="2">
    <location>
        <begin position="1"/>
        <end position="33"/>
    </location>
</feature>
<dbReference type="PROSITE" id="PS51272">
    <property type="entry name" value="SLH"/>
    <property type="match status" value="3"/>
</dbReference>
<sequence length="832" mass="88287">MSSNPFYPRRLLQTGICSVMAVLLLLPPIPTHASELARHVQNGQDTFLGGTYIELGISSSGTLGTDSDSPSGFHPGDLRRNIGMNVDKDGYDFGKDMTSGDYVLPGSPSEGFVVGYKPSVSSKSPLTFVNEEQSGSIDIPSTTQDLSTDEQLIAQTSGNTSDQALAVQQNISFKPGDAFFKTTITLKNNSVTDSVYDVHYMRFLDPDIDADFHEDNSTINWVPSNPPQDAEAIAAAIGNTSDNIFMYVAQDPRAQASVGFSRNPYIEPAFKKDGGQHIPANLTDDWLTLTFNAGDLEPGGTTELVFYSSLDSNMNGALSKIREDYAASTLAVPSEITLTGDTIAWNVDAGTTAGLLNTSTQNPKVQDSFTYTLIGGEGSSANDYFTIQDNQVKTTKALTRGVTSYPIRVLATGSNGSNLEQSFVIHATAPDLGTDLASLSIENGALTPSFSPENTAYAVTLPDGTTQTTVKASVYNPDASLLINNVTVADSVYAEEPMTLQSGLTTITLEVRGTNGISKFYKVQVSSNSTLPPVVPVETTEPVPNDSVPAMPTQTTPTTDTYTGLPVSPPLVITAPFVPVVPTEPLPSTEVVTGGGGGSAIGASALDDNPTYNELANGTTTTPAKNTDATTKAPPKSTTNVKASSYIQGYPDGTFRPDQKVTRAELSVMLERALILQQAGLPATGTSSTDFKDVPTSYWAASSIQSIEGSGWLQGYPGGNFKPAQPMTRAELATLITRWQGLNSTSTALLPADVQGHWAADTISEVIQSGWMKGYPDGQFYPNQAVSRAEIVTVLNRVLGEDTSSTSTTASSWKDVTPGHWAYSEITKASQK</sequence>
<dbReference type="Proteomes" id="UP000094578">
    <property type="component" value="Unassembled WGS sequence"/>
</dbReference>
<protein>
    <submittedName>
        <fullName evidence="5">Dextranase</fullName>
        <ecNumber evidence="5">3.2.1.11</ecNumber>
    </submittedName>
</protein>
<dbReference type="GO" id="GO:0016020">
    <property type="term" value="C:membrane"/>
    <property type="evidence" value="ECO:0007669"/>
    <property type="project" value="InterPro"/>
</dbReference>
<dbReference type="PANTHER" id="PTHR43308">
    <property type="entry name" value="OUTER MEMBRANE PROTEIN ALPHA-RELATED"/>
    <property type="match status" value="1"/>
</dbReference>
<dbReference type="PANTHER" id="PTHR43308:SF5">
    <property type="entry name" value="S-LAYER PROTEIN _ PEPTIDOGLYCAN ENDO-BETA-N-ACETYLGLUCOSAMINIDASE"/>
    <property type="match status" value="1"/>
</dbReference>
<keyword evidence="5" id="KW-0378">Hydrolase</keyword>
<accession>A0A1E3L390</accession>